<dbReference type="Ensembl" id="ENSMAMT00000029864.2">
    <property type="protein sequence ID" value="ENSMAMP00000029115.1"/>
    <property type="gene ID" value="ENSMAMG00000019601.2"/>
</dbReference>
<feature type="region of interest" description="Disordered" evidence="1">
    <location>
        <begin position="102"/>
        <end position="125"/>
    </location>
</feature>
<proteinExistence type="predicted"/>
<dbReference type="InterPro" id="IPR028265">
    <property type="entry name" value="TTDN1/SICKLE"/>
</dbReference>
<dbReference type="GeneTree" id="ENSGT00730000113898"/>
<reference evidence="2" key="1">
    <citation type="submission" date="2025-08" db="UniProtKB">
        <authorList>
            <consortium name="Ensembl"/>
        </authorList>
    </citation>
    <scope>IDENTIFICATION</scope>
</reference>
<reference evidence="2" key="2">
    <citation type="submission" date="2025-09" db="UniProtKB">
        <authorList>
            <consortium name="Ensembl"/>
        </authorList>
    </citation>
    <scope>IDENTIFICATION</scope>
</reference>
<feature type="compositionally biased region" description="Gly residues" evidence="1">
    <location>
        <begin position="107"/>
        <end position="116"/>
    </location>
</feature>
<organism evidence="2 3">
    <name type="scientific">Mastacembelus armatus</name>
    <name type="common">zig-zag eel</name>
    <dbReference type="NCBI Taxonomy" id="205130"/>
    <lineage>
        <taxon>Eukaryota</taxon>
        <taxon>Metazoa</taxon>
        <taxon>Chordata</taxon>
        <taxon>Craniata</taxon>
        <taxon>Vertebrata</taxon>
        <taxon>Euteleostomi</taxon>
        <taxon>Actinopterygii</taxon>
        <taxon>Neopterygii</taxon>
        <taxon>Teleostei</taxon>
        <taxon>Neoteleostei</taxon>
        <taxon>Acanthomorphata</taxon>
        <taxon>Anabantaria</taxon>
        <taxon>Synbranchiformes</taxon>
        <taxon>Mastacembelidae</taxon>
        <taxon>Mastacembelus</taxon>
    </lineage>
</organism>
<dbReference type="InParanoid" id="A0A3Q3SR65"/>
<name>A0A3Q3SR65_9TELE</name>
<accession>A0A3Q3SR65</accession>
<protein>
    <recommendedName>
        <fullName evidence="4">M-phase specific PLK1 interacting protein</fullName>
    </recommendedName>
</protein>
<keyword evidence="3" id="KW-1185">Reference proteome</keyword>
<dbReference type="Proteomes" id="UP000261640">
    <property type="component" value="Unplaced"/>
</dbReference>
<dbReference type="AlphaFoldDB" id="A0A3Q3SR65"/>
<sequence length="158" mass="16484">MTCVFPVPAFCCCGSPGTGHRVSSYLFLSVHMYRAPVRSQRSPGAPRPAGRFPSPASCWGFSGARSPYGGSGQRGGSPRGCPAYSPGSPLASPCANRGYRDRSPAGFGNGSRGFGGNTWRRGNDAPVEKYFSPSMLQDPWAALQPVTAADAAAARHAT</sequence>
<evidence type="ECO:0000313" key="3">
    <source>
        <dbReference type="Proteomes" id="UP000261640"/>
    </source>
</evidence>
<evidence type="ECO:0008006" key="4">
    <source>
        <dbReference type="Google" id="ProtNLM"/>
    </source>
</evidence>
<dbReference type="FunCoup" id="A0A3Q3SR65">
    <property type="interactions" value="813"/>
</dbReference>
<dbReference type="Pfam" id="PF15502">
    <property type="entry name" value="MPLKIP"/>
    <property type="match status" value="1"/>
</dbReference>
<evidence type="ECO:0000313" key="2">
    <source>
        <dbReference type="Ensembl" id="ENSMAMP00000029115.1"/>
    </source>
</evidence>
<evidence type="ECO:0000256" key="1">
    <source>
        <dbReference type="SAM" id="MobiDB-lite"/>
    </source>
</evidence>